<keyword evidence="2" id="KW-1185">Reference proteome</keyword>
<comment type="caution">
    <text evidence="1">The sequence shown here is derived from an EMBL/GenBank/DDBJ whole genome shotgun (WGS) entry which is preliminary data.</text>
</comment>
<feature type="non-terminal residue" evidence="1">
    <location>
        <position position="293"/>
    </location>
</feature>
<evidence type="ECO:0000313" key="2">
    <source>
        <dbReference type="Proteomes" id="UP001145114"/>
    </source>
</evidence>
<protein>
    <submittedName>
        <fullName evidence="1">Guanine nucleotide exchange protein for ADP-robosylation factor</fullName>
    </submittedName>
</protein>
<name>A0ACC1HEF0_9FUNG</name>
<gene>
    <name evidence="1" type="primary">SEC7_3</name>
    <name evidence="1" type="ORF">EV182_007422</name>
</gene>
<sequence length="293" mass="33595">EDLADMLESIFALTNNPGARSPPPALHPAQDNDSAPRRREASICGSNVNSANSLFESTGTVSRYRRWQSRKPQQQLLLQQQPRSHYSIDEGSRYRRPNTNLFSFGLRMFNLKPRVGIEQWQSDGFLKSSPLSPLEVAYFLFVNVSSGIDKKQLGEYLGSDEPFNVEVLHRFVQLMDFTAIEFVAALRKFLQVFRLPGEAQKIDRIMMAFARRYSDNNPKMFASSDTAHVLAYSVIMLNTDLHSAQIKRRMTKQEFIDNNQGINNEEDLPREMLEDIYDEIAANEIILVDDHRC</sequence>
<accession>A0ACC1HEF0</accession>
<feature type="non-terminal residue" evidence="1">
    <location>
        <position position="1"/>
    </location>
</feature>
<dbReference type="Proteomes" id="UP001145114">
    <property type="component" value="Unassembled WGS sequence"/>
</dbReference>
<reference evidence="1" key="1">
    <citation type="submission" date="2022-06" db="EMBL/GenBank/DDBJ databases">
        <title>Phylogenomic reconstructions and comparative analyses of Kickxellomycotina fungi.</title>
        <authorList>
            <person name="Reynolds N.K."/>
            <person name="Stajich J.E."/>
            <person name="Barry K."/>
            <person name="Grigoriev I.V."/>
            <person name="Crous P."/>
            <person name="Smith M.E."/>
        </authorList>
    </citation>
    <scope>NUCLEOTIDE SEQUENCE</scope>
    <source>
        <strain evidence="1">RSA 2271</strain>
    </source>
</reference>
<organism evidence="1 2">
    <name type="scientific">Spiromyces aspiralis</name>
    <dbReference type="NCBI Taxonomy" id="68401"/>
    <lineage>
        <taxon>Eukaryota</taxon>
        <taxon>Fungi</taxon>
        <taxon>Fungi incertae sedis</taxon>
        <taxon>Zoopagomycota</taxon>
        <taxon>Kickxellomycotina</taxon>
        <taxon>Kickxellomycetes</taxon>
        <taxon>Kickxellales</taxon>
        <taxon>Kickxellaceae</taxon>
        <taxon>Spiromyces</taxon>
    </lineage>
</organism>
<dbReference type="EMBL" id="JAMZIH010008565">
    <property type="protein sequence ID" value="KAJ1671834.1"/>
    <property type="molecule type" value="Genomic_DNA"/>
</dbReference>
<proteinExistence type="predicted"/>
<evidence type="ECO:0000313" key="1">
    <source>
        <dbReference type="EMBL" id="KAJ1671834.1"/>
    </source>
</evidence>